<comment type="similarity">
    <text evidence="2 7">Belongs to the ExbD/TolR family.</text>
</comment>
<dbReference type="EMBL" id="CP046400">
    <property type="protein sequence ID" value="QGY41737.1"/>
    <property type="molecule type" value="Genomic_DNA"/>
</dbReference>
<dbReference type="PANTHER" id="PTHR30558:SF13">
    <property type="entry name" value="BIOPOLYMER TRANSPORT PROTEIN EXBD2"/>
    <property type="match status" value="1"/>
</dbReference>
<reference evidence="9 10" key="1">
    <citation type="submission" date="2019-11" db="EMBL/GenBank/DDBJ databases">
        <authorList>
            <person name="Zheng R.K."/>
            <person name="Sun C.M."/>
        </authorList>
    </citation>
    <scope>NUCLEOTIDE SEQUENCE [LARGE SCALE GENOMIC DNA]</scope>
    <source>
        <strain evidence="9 10">SRB007</strain>
    </source>
</reference>
<evidence type="ECO:0000256" key="3">
    <source>
        <dbReference type="ARBA" id="ARBA00022475"/>
    </source>
</evidence>
<name>A0A6I6JNL2_9BACT</name>
<evidence type="ECO:0000313" key="9">
    <source>
        <dbReference type="EMBL" id="QGY41737.1"/>
    </source>
</evidence>
<dbReference type="GO" id="GO:0005886">
    <property type="term" value="C:plasma membrane"/>
    <property type="evidence" value="ECO:0007669"/>
    <property type="project" value="UniProtKB-SubCell"/>
</dbReference>
<dbReference type="GO" id="GO:0022857">
    <property type="term" value="F:transmembrane transporter activity"/>
    <property type="evidence" value="ECO:0007669"/>
    <property type="project" value="InterPro"/>
</dbReference>
<accession>A0A6I6JNL2</accession>
<keyword evidence="3" id="KW-1003">Cell membrane</keyword>
<dbReference type="Pfam" id="PF02472">
    <property type="entry name" value="ExbD"/>
    <property type="match status" value="1"/>
</dbReference>
<evidence type="ECO:0000256" key="7">
    <source>
        <dbReference type="RuleBase" id="RU003879"/>
    </source>
</evidence>
<comment type="subcellular location">
    <subcellularLocation>
        <location evidence="1">Cell membrane</location>
        <topology evidence="1">Single-pass membrane protein</topology>
    </subcellularLocation>
    <subcellularLocation>
        <location evidence="7">Cell membrane</location>
        <topology evidence="7">Single-pass type II membrane protein</topology>
    </subcellularLocation>
</comment>
<dbReference type="Gene3D" id="3.30.420.270">
    <property type="match status" value="1"/>
</dbReference>
<keyword evidence="4 7" id="KW-0812">Transmembrane</keyword>
<dbReference type="PANTHER" id="PTHR30558">
    <property type="entry name" value="EXBD MEMBRANE COMPONENT OF PMF-DRIVEN MACROMOLECULE IMPORT SYSTEM"/>
    <property type="match status" value="1"/>
</dbReference>
<keyword evidence="10" id="KW-1185">Reference proteome</keyword>
<evidence type="ECO:0000256" key="1">
    <source>
        <dbReference type="ARBA" id="ARBA00004162"/>
    </source>
</evidence>
<dbReference type="GO" id="GO:0015031">
    <property type="term" value="P:protein transport"/>
    <property type="evidence" value="ECO:0007669"/>
    <property type="project" value="UniProtKB-KW"/>
</dbReference>
<evidence type="ECO:0000256" key="6">
    <source>
        <dbReference type="ARBA" id="ARBA00023136"/>
    </source>
</evidence>
<evidence type="ECO:0000313" key="10">
    <source>
        <dbReference type="Proteomes" id="UP000428328"/>
    </source>
</evidence>
<evidence type="ECO:0000256" key="4">
    <source>
        <dbReference type="ARBA" id="ARBA00022692"/>
    </source>
</evidence>
<dbReference type="InterPro" id="IPR003400">
    <property type="entry name" value="ExbD"/>
</dbReference>
<gene>
    <name evidence="9" type="ORF">GM415_16940</name>
</gene>
<protein>
    <submittedName>
        <fullName evidence="9">Biopolymer transporter ExbD</fullName>
    </submittedName>
</protein>
<keyword evidence="5 8" id="KW-1133">Transmembrane helix</keyword>
<keyword evidence="6 8" id="KW-0472">Membrane</keyword>
<organism evidence="9 10">
    <name type="scientific">Pseudodesulfovibrio cashew</name>
    <dbReference type="NCBI Taxonomy" id="2678688"/>
    <lineage>
        <taxon>Bacteria</taxon>
        <taxon>Pseudomonadati</taxon>
        <taxon>Thermodesulfobacteriota</taxon>
        <taxon>Desulfovibrionia</taxon>
        <taxon>Desulfovibrionales</taxon>
        <taxon>Desulfovibrionaceae</taxon>
    </lineage>
</organism>
<proteinExistence type="inferred from homology"/>
<feature type="transmembrane region" description="Helical" evidence="8">
    <location>
        <begin position="20"/>
        <end position="38"/>
    </location>
</feature>
<dbReference type="RefSeq" id="WP_158950275.1">
    <property type="nucleotide sequence ID" value="NZ_CP046400.1"/>
</dbReference>
<sequence>MRSMRRIRQDDPIDINLAPMVDMIFILLIFFIVTASFAKESGVEVQRPVARTAEQAEDSAMIIGVAADGAVSIEGQRVDIRALGPRLERFVAGQPAGAAIVVADRDCPTGITVRVLDACRLAGVRSVSVGARTVDAADGATGGP</sequence>
<keyword evidence="7" id="KW-0653">Protein transport</keyword>
<evidence type="ECO:0000256" key="5">
    <source>
        <dbReference type="ARBA" id="ARBA00022989"/>
    </source>
</evidence>
<dbReference type="AlphaFoldDB" id="A0A6I6JNL2"/>
<evidence type="ECO:0000256" key="2">
    <source>
        <dbReference type="ARBA" id="ARBA00005811"/>
    </source>
</evidence>
<evidence type="ECO:0000256" key="8">
    <source>
        <dbReference type="SAM" id="Phobius"/>
    </source>
</evidence>
<dbReference type="Proteomes" id="UP000428328">
    <property type="component" value="Chromosome"/>
</dbReference>
<keyword evidence="7" id="KW-0813">Transport</keyword>
<dbReference type="KEGG" id="psel:GM415_16940"/>